<comment type="caution">
    <text evidence="3">The sequence shown here is derived from an EMBL/GenBank/DDBJ whole genome shotgun (WGS) entry which is preliminary data.</text>
</comment>
<evidence type="ECO:0000313" key="4">
    <source>
        <dbReference type="Proteomes" id="UP000694660"/>
    </source>
</evidence>
<dbReference type="AlphaFoldDB" id="A0A944HBT1"/>
<dbReference type="EMBL" id="JAEKFT010000004">
    <property type="protein sequence ID" value="MBT0960566.1"/>
    <property type="molecule type" value="Genomic_DNA"/>
</dbReference>
<dbReference type="Proteomes" id="UP000694660">
    <property type="component" value="Unassembled WGS sequence"/>
</dbReference>
<accession>A0A944HBT1</accession>
<sequence>MPIYAYRCTNCGAEKEHLQKMSDAPLTVCPACGAEAYAKQLTAAGFQLKGSGWYATDFKSGSKATPAKAESTASAGASDAGCGGGCACH</sequence>
<dbReference type="PANTHER" id="PTHR34404:SF2">
    <property type="entry name" value="CONSERVED SERINE RICH PROTEIN"/>
    <property type="match status" value="1"/>
</dbReference>
<dbReference type="SMART" id="SM00834">
    <property type="entry name" value="CxxC_CXXC_SSSS"/>
    <property type="match status" value="1"/>
</dbReference>
<proteinExistence type="predicted"/>
<feature type="compositionally biased region" description="Low complexity" evidence="1">
    <location>
        <begin position="71"/>
        <end position="80"/>
    </location>
</feature>
<dbReference type="PANTHER" id="PTHR34404">
    <property type="entry name" value="REGULATORY PROTEIN, FMDB FAMILY"/>
    <property type="match status" value="1"/>
</dbReference>
<evidence type="ECO:0000256" key="1">
    <source>
        <dbReference type="SAM" id="MobiDB-lite"/>
    </source>
</evidence>
<feature type="region of interest" description="Disordered" evidence="1">
    <location>
        <begin position="69"/>
        <end position="89"/>
    </location>
</feature>
<dbReference type="InterPro" id="IPR013429">
    <property type="entry name" value="Regulatory_FmdB_Zinc_ribbon"/>
</dbReference>
<dbReference type="RefSeq" id="WP_214360321.1">
    <property type="nucleotide sequence ID" value="NZ_JAEKFT010000004.1"/>
</dbReference>
<keyword evidence="4" id="KW-1185">Reference proteome</keyword>
<gene>
    <name evidence="3" type="ORF">I8J34_05190</name>
</gene>
<dbReference type="Pfam" id="PF09723">
    <property type="entry name" value="Zn_ribbon_8"/>
    <property type="match status" value="1"/>
</dbReference>
<protein>
    <submittedName>
        <fullName evidence="3">Zinc ribbon domain-containing protein</fullName>
    </submittedName>
</protein>
<organism evidence="3 4">
    <name type="scientific">Denitromonas iodatirespirans</name>
    <dbReference type="NCBI Taxonomy" id="2795389"/>
    <lineage>
        <taxon>Bacteria</taxon>
        <taxon>Pseudomonadati</taxon>
        <taxon>Pseudomonadota</taxon>
        <taxon>Betaproteobacteria</taxon>
        <taxon>Rhodocyclales</taxon>
        <taxon>Zoogloeaceae</taxon>
        <taxon>Denitromonas</taxon>
    </lineage>
</organism>
<evidence type="ECO:0000313" key="3">
    <source>
        <dbReference type="EMBL" id="MBT0960566.1"/>
    </source>
</evidence>
<reference evidence="4" key="1">
    <citation type="journal article" date="2022" name="ISME J.">
        <title>Genetic and phylogenetic analysis of dissimilatory iodate-reducing bacteria identifies potential niches across the world's oceans.</title>
        <authorList>
            <person name="Reyes-Umana V."/>
            <person name="Henning Z."/>
            <person name="Lee K."/>
            <person name="Barnum T.P."/>
            <person name="Coates J.D."/>
        </authorList>
    </citation>
    <scope>NUCLEOTIDE SEQUENCE [LARGE SCALE GENOMIC DNA]</scope>
    <source>
        <strain evidence="4">IR12</strain>
    </source>
</reference>
<evidence type="ECO:0000259" key="2">
    <source>
        <dbReference type="SMART" id="SM00834"/>
    </source>
</evidence>
<feature type="domain" description="Putative regulatory protein FmdB zinc ribbon" evidence="2">
    <location>
        <begin position="1"/>
        <end position="42"/>
    </location>
</feature>
<name>A0A944HBT1_DENI1</name>
<dbReference type="NCBIfam" id="TIGR02605">
    <property type="entry name" value="CxxC_CxxC_SSSS"/>
    <property type="match status" value="1"/>
</dbReference>